<accession>A0A5J4KBB6</accession>
<dbReference type="Proteomes" id="UP000334820">
    <property type="component" value="Unassembled WGS sequence"/>
</dbReference>
<reference evidence="1 2" key="1">
    <citation type="journal article" date="2019" name="Int. J. Syst. Evol. Microbiol.">
        <title>Thermogemmatispora aurantia sp. nov. and Thermogemmatispora argillosa sp. nov., within the class Ktedonobacteria, and emended description of the genus Thermogemmatispora.</title>
        <authorList>
            <person name="Zheng Y."/>
            <person name="Wang C.M."/>
            <person name="Sakai Y."/>
            <person name="Abe K."/>
            <person name="Yokota A."/>
            <person name="Yabe S."/>
        </authorList>
    </citation>
    <scope>NUCLEOTIDE SEQUENCE [LARGE SCALE GENOMIC DNA]</scope>
    <source>
        <strain evidence="1 2">A1-2</strain>
    </source>
</reference>
<comment type="caution">
    <text evidence="1">The sequence shown here is derived from an EMBL/GenBank/DDBJ whole genome shotgun (WGS) entry which is preliminary data.</text>
</comment>
<sequence length="399" mass="41063">MLGGMLKRSGAVLLSCALMALVTLLISRASGGTAHLTSTVAAASKAPALTCGAWRRVPEAADGALVGVTAFASDNAWIVGSQGSVPLIEHWNGKAWSIVPSPAPSEPALLKSISGSAPDDIWAVGSTTNTPNHTLVEHWDGKSWSIVSDAVGSGQLNGVVALARNDVWAVGTSNSQALIEHWDGKSWNVALQANLAGQGDSLLAVAASSAHDIWAVGTSLKVSYNFQGYGVNLNMSSMGSGVIVHWDGNSWKAVSGQGPSTQMVMLTGVSALAPDNVWVVGSAFQGSLLSGLRAKTLVEHWNGSQWSVVPSSDAPDAFASYLTGVAAVAPGNVWAVGGAFSGSHFSSLLEHWDGAHWNLIQAPNAADGRQHMLLGAAAVPNTKQIWAVGLHGTVLTNCG</sequence>
<dbReference type="InterPro" id="IPR011043">
    <property type="entry name" value="Gal_Oxase/kelch_b-propeller"/>
</dbReference>
<gene>
    <name evidence="1" type="ORF">KTAU_20630</name>
</gene>
<evidence type="ECO:0000313" key="1">
    <source>
        <dbReference type="EMBL" id="GER83426.1"/>
    </source>
</evidence>
<keyword evidence="2" id="KW-1185">Reference proteome</keyword>
<dbReference type="RefSeq" id="WP_151728190.1">
    <property type="nucleotide sequence ID" value="NZ_BKZV01000002.1"/>
</dbReference>
<proteinExistence type="predicted"/>
<dbReference type="SUPFAM" id="SSF50965">
    <property type="entry name" value="Galactose oxidase, central domain"/>
    <property type="match status" value="1"/>
</dbReference>
<evidence type="ECO:0000313" key="2">
    <source>
        <dbReference type="Proteomes" id="UP000334820"/>
    </source>
</evidence>
<dbReference type="AlphaFoldDB" id="A0A5J4KBB6"/>
<dbReference type="EMBL" id="BKZV01000002">
    <property type="protein sequence ID" value="GER83426.1"/>
    <property type="molecule type" value="Genomic_DNA"/>
</dbReference>
<protein>
    <recommendedName>
        <fullName evidence="3">Photosynthesis system II assembly factor Ycf48/Hcf136-like domain-containing protein</fullName>
    </recommendedName>
</protein>
<evidence type="ECO:0008006" key="3">
    <source>
        <dbReference type="Google" id="ProtNLM"/>
    </source>
</evidence>
<name>A0A5J4KBB6_9CHLR</name>
<organism evidence="1 2">
    <name type="scientific">Thermogemmatispora aurantia</name>
    <dbReference type="NCBI Taxonomy" id="2045279"/>
    <lineage>
        <taxon>Bacteria</taxon>
        <taxon>Bacillati</taxon>
        <taxon>Chloroflexota</taxon>
        <taxon>Ktedonobacteria</taxon>
        <taxon>Thermogemmatisporales</taxon>
        <taxon>Thermogemmatisporaceae</taxon>
        <taxon>Thermogemmatispora</taxon>
    </lineage>
</organism>